<evidence type="ECO:0000313" key="2">
    <source>
        <dbReference type="EMBL" id="GMM56267.1"/>
    </source>
</evidence>
<keyword evidence="1" id="KW-0732">Signal</keyword>
<organism evidence="2 3">
    <name type="scientific">Maudiozyma humilis</name>
    <name type="common">Sour dough yeast</name>
    <name type="synonym">Kazachstania humilis</name>
    <dbReference type="NCBI Taxonomy" id="51915"/>
    <lineage>
        <taxon>Eukaryota</taxon>
        <taxon>Fungi</taxon>
        <taxon>Dikarya</taxon>
        <taxon>Ascomycota</taxon>
        <taxon>Saccharomycotina</taxon>
        <taxon>Saccharomycetes</taxon>
        <taxon>Saccharomycetales</taxon>
        <taxon>Saccharomycetaceae</taxon>
        <taxon>Maudiozyma</taxon>
    </lineage>
</organism>
<proteinExistence type="predicted"/>
<keyword evidence="3" id="KW-1185">Reference proteome</keyword>
<evidence type="ECO:0000313" key="3">
    <source>
        <dbReference type="Proteomes" id="UP001377567"/>
    </source>
</evidence>
<accession>A0AAV5RY37</accession>
<sequence>MRLIDLLISSVAVTSMVAGVELDATLKAEVEALVKDIKDNEYEYYSIALKNPDVFYFDGLPGVAMNTDDNGYFTGSESYLQHDLDLKHFDYIVHKMPWYSTRLQPLVESFLSGGDTSASATATSPTIANTTTVTSSFSQITSTSISTSASMNKTSSAEAGNKSKNGSTSPLAKGMAALIVGAVAMLL</sequence>
<dbReference type="PROSITE" id="PS00724">
    <property type="entry name" value="SRP1_TIP1"/>
    <property type="match status" value="1"/>
</dbReference>
<comment type="caution">
    <text evidence="2">The sequence shown here is derived from an EMBL/GenBank/DDBJ whole genome shotgun (WGS) entry which is preliminary data.</text>
</comment>
<feature type="signal peptide" evidence="1">
    <location>
        <begin position="1"/>
        <end position="19"/>
    </location>
</feature>
<dbReference type="Pfam" id="PF00660">
    <property type="entry name" value="SRP1_TIP1"/>
    <property type="match status" value="1"/>
</dbReference>
<dbReference type="AlphaFoldDB" id="A0AAV5RY37"/>
<dbReference type="Proteomes" id="UP001377567">
    <property type="component" value="Unassembled WGS sequence"/>
</dbReference>
<feature type="chain" id="PRO_5043910384" evidence="1">
    <location>
        <begin position="20"/>
        <end position="187"/>
    </location>
</feature>
<reference evidence="2 3" key="1">
    <citation type="journal article" date="2023" name="Elife">
        <title>Identification of key yeast species and microbe-microbe interactions impacting larval growth of Drosophila in the wild.</title>
        <authorList>
            <person name="Mure A."/>
            <person name="Sugiura Y."/>
            <person name="Maeda R."/>
            <person name="Honda K."/>
            <person name="Sakurai N."/>
            <person name="Takahashi Y."/>
            <person name="Watada M."/>
            <person name="Katoh T."/>
            <person name="Gotoh A."/>
            <person name="Gotoh Y."/>
            <person name="Taniguchi I."/>
            <person name="Nakamura K."/>
            <person name="Hayashi T."/>
            <person name="Katayama T."/>
            <person name="Uemura T."/>
            <person name="Hattori Y."/>
        </authorList>
    </citation>
    <scope>NUCLEOTIDE SEQUENCE [LARGE SCALE GENOMIC DNA]</scope>
    <source>
        <strain evidence="2 3">KH-74</strain>
    </source>
</reference>
<evidence type="ECO:0000256" key="1">
    <source>
        <dbReference type="SAM" id="SignalP"/>
    </source>
</evidence>
<dbReference type="EMBL" id="BTGD01000008">
    <property type="protein sequence ID" value="GMM56267.1"/>
    <property type="molecule type" value="Genomic_DNA"/>
</dbReference>
<dbReference type="InterPro" id="IPR000992">
    <property type="entry name" value="SRP1_TIP1"/>
</dbReference>
<name>A0AAV5RY37_MAUHU</name>
<protein>
    <submittedName>
        <fullName evidence="2">Uncharacterized protein</fullName>
    </submittedName>
</protein>
<gene>
    <name evidence="2" type="ORF">DAKH74_028830</name>
</gene>